<dbReference type="GO" id="GO:0003676">
    <property type="term" value="F:nucleic acid binding"/>
    <property type="evidence" value="ECO:0007669"/>
    <property type="project" value="InterPro"/>
</dbReference>
<dbReference type="InterPro" id="IPR002156">
    <property type="entry name" value="RNaseH_domain"/>
</dbReference>
<keyword evidence="3" id="KW-1185">Reference proteome</keyword>
<dbReference type="InterPro" id="IPR001584">
    <property type="entry name" value="Integrase_cat-core"/>
</dbReference>
<comment type="caution">
    <text evidence="2">The sequence shown here is derived from an EMBL/GenBank/DDBJ whole genome shotgun (WGS) entry which is preliminary data.</text>
</comment>
<dbReference type="CDD" id="cd01647">
    <property type="entry name" value="RT_LTR"/>
    <property type="match status" value="1"/>
</dbReference>
<dbReference type="SUPFAM" id="SSF53098">
    <property type="entry name" value="Ribonuclease H-like"/>
    <property type="match status" value="2"/>
</dbReference>
<dbReference type="Gene3D" id="3.30.420.10">
    <property type="entry name" value="Ribonuclease H-like superfamily/Ribonuclease H"/>
    <property type="match status" value="2"/>
</dbReference>
<dbReference type="InterPro" id="IPR000477">
    <property type="entry name" value="RT_dom"/>
</dbReference>
<dbReference type="PANTHER" id="PTHR48475:SF2">
    <property type="entry name" value="RIBONUCLEASE H"/>
    <property type="match status" value="1"/>
</dbReference>
<gene>
    <name evidence="2" type="ORF">CR513_19162</name>
</gene>
<dbReference type="InterPro" id="IPR036397">
    <property type="entry name" value="RNaseH_sf"/>
</dbReference>
<dbReference type="GO" id="GO:0004523">
    <property type="term" value="F:RNA-DNA hybrid ribonuclease activity"/>
    <property type="evidence" value="ECO:0007669"/>
    <property type="project" value="InterPro"/>
</dbReference>
<dbReference type="InterPro" id="IPR041588">
    <property type="entry name" value="Integrase_H2C2"/>
</dbReference>
<proteinExistence type="predicted"/>
<dbReference type="Pfam" id="PF17921">
    <property type="entry name" value="Integrase_H2C2"/>
    <property type="match status" value="1"/>
</dbReference>
<organism evidence="2 3">
    <name type="scientific">Mucuna pruriens</name>
    <name type="common">Velvet bean</name>
    <name type="synonym">Dolichos pruriens</name>
    <dbReference type="NCBI Taxonomy" id="157652"/>
    <lineage>
        <taxon>Eukaryota</taxon>
        <taxon>Viridiplantae</taxon>
        <taxon>Streptophyta</taxon>
        <taxon>Embryophyta</taxon>
        <taxon>Tracheophyta</taxon>
        <taxon>Spermatophyta</taxon>
        <taxon>Magnoliopsida</taxon>
        <taxon>eudicotyledons</taxon>
        <taxon>Gunneridae</taxon>
        <taxon>Pentapetalae</taxon>
        <taxon>rosids</taxon>
        <taxon>fabids</taxon>
        <taxon>Fabales</taxon>
        <taxon>Fabaceae</taxon>
        <taxon>Papilionoideae</taxon>
        <taxon>50 kb inversion clade</taxon>
        <taxon>NPAAA clade</taxon>
        <taxon>indigoferoid/millettioid clade</taxon>
        <taxon>Phaseoleae</taxon>
        <taxon>Mucuna</taxon>
    </lineage>
</organism>
<dbReference type="GO" id="GO:0015074">
    <property type="term" value="P:DNA integration"/>
    <property type="evidence" value="ECO:0007669"/>
    <property type="project" value="InterPro"/>
</dbReference>
<dbReference type="InterPro" id="IPR043502">
    <property type="entry name" value="DNA/RNA_pol_sf"/>
</dbReference>
<dbReference type="InterPro" id="IPR043128">
    <property type="entry name" value="Rev_trsase/Diguanyl_cyclase"/>
</dbReference>
<dbReference type="Pfam" id="PF00078">
    <property type="entry name" value="RVT_1"/>
    <property type="match status" value="1"/>
</dbReference>
<dbReference type="SUPFAM" id="SSF56672">
    <property type="entry name" value="DNA/RNA polymerases"/>
    <property type="match status" value="1"/>
</dbReference>
<dbReference type="Proteomes" id="UP000257109">
    <property type="component" value="Unassembled WGS sequence"/>
</dbReference>
<dbReference type="AlphaFoldDB" id="A0A371H5D2"/>
<protein>
    <recommendedName>
        <fullName evidence="1">Integrase catalytic domain-containing protein</fullName>
    </recommendedName>
</protein>
<name>A0A371H5D2_MUCPR</name>
<dbReference type="EMBL" id="QJKJ01003535">
    <property type="protein sequence ID" value="RDX97991.1"/>
    <property type="molecule type" value="Genomic_DNA"/>
</dbReference>
<reference evidence="2" key="1">
    <citation type="submission" date="2018-05" db="EMBL/GenBank/DDBJ databases">
        <title>Draft genome of Mucuna pruriens seed.</title>
        <authorList>
            <person name="Nnadi N.E."/>
            <person name="Vos R."/>
            <person name="Hasami M.H."/>
            <person name="Devisetty U.K."/>
            <person name="Aguiy J.C."/>
        </authorList>
    </citation>
    <scope>NUCLEOTIDE SEQUENCE [LARGE SCALE GENOMIC DNA]</scope>
    <source>
        <strain evidence="2">JCA_2017</strain>
    </source>
</reference>
<feature type="domain" description="Integrase catalytic" evidence="1">
    <location>
        <begin position="465"/>
        <end position="551"/>
    </location>
</feature>
<dbReference type="Pfam" id="PF13456">
    <property type="entry name" value="RVT_3"/>
    <property type="match status" value="1"/>
</dbReference>
<evidence type="ECO:0000313" key="3">
    <source>
        <dbReference type="Proteomes" id="UP000257109"/>
    </source>
</evidence>
<accession>A0A371H5D2</accession>
<dbReference type="InterPro" id="IPR012337">
    <property type="entry name" value="RNaseH-like_sf"/>
</dbReference>
<dbReference type="OrthoDB" id="2016287at2759"/>
<evidence type="ECO:0000259" key="1">
    <source>
        <dbReference type="PROSITE" id="PS50994"/>
    </source>
</evidence>
<sequence length="707" mass="80632">MHPRDEEKTTFIIDLGTFCYRVMPFGLKNVRATYQRLMDKIFEKIIGTDVEVYVDDMVVKSTVVTNHCKALERVFQVLRRHQLKLNPEKCSFGANLKKCQAIINIRSPLTVKEVQQLARRITTLSRFLSWSAKTVAPIFNTLKKGDAFAWTVESEEAFLRLKALLTTPPTADDVVSVAIVQEREGKQHQMYQRIEKATLTLIIASRRLRPYFQGYPIIVRTALPIKQVLKKPYLTGRMVARSVQLSEFDISYENRGHIKVQALADFITEMIVGGPTAKEDNEWFLLGDGASNQTGSGAGVILEGPNKVLIEQSFHFEFKASNNQAKYEALLAEMRLAKELEAKTLMAKSDSKLITSQVNVEYHISRIRNSWHADHNLSHLNRVGISKRGFSFPLLCCVKGEEAQCVVKEVHEGVCGTHIGGRVLANKIAKVGYYWPTLKNNCMEYVKRCDRCQRFAKRPQSSCTPSLHPDHFTNGEVDILGPFPLAPGQVKYLIVTIDYFTKKIEAEPVATISAEKVKRFYWKKIICHFSLPAEIVSNNGTQFASRLITSFYAHNSPRRWSTRSRTNRLRLPTRGLLRRLKEAKGRWAEELPQVLWSYHTTPHSSTNETPFHLTFDTEALISVEIGESSPQIALFHPAENEDELRVNLDLLQEAPKAKATKHQRRKLAPRQFKHHDLVLRKITRTADNNKLTPIWEGPFRVTNEVGK</sequence>
<dbReference type="Gene3D" id="3.30.70.270">
    <property type="match status" value="2"/>
</dbReference>
<dbReference type="PANTHER" id="PTHR48475">
    <property type="entry name" value="RIBONUCLEASE H"/>
    <property type="match status" value="1"/>
</dbReference>
<feature type="non-terminal residue" evidence="2">
    <location>
        <position position="1"/>
    </location>
</feature>
<evidence type="ECO:0000313" key="2">
    <source>
        <dbReference type="EMBL" id="RDX97991.1"/>
    </source>
</evidence>
<dbReference type="PROSITE" id="PS50994">
    <property type="entry name" value="INTEGRASE"/>
    <property type="match status" value="1"/>
</dbReference>